<dbReference type="Proteomes" id="UP000053732">
    <property type="component" value="Unassembled WGS sequence"/>
</dbReference>
<evidence type="ECO:0000313" key="2">
    <source>
        <dbReference type="EMBL" id="CRL17304.1"/>
    </source>
</evidence>
<evidence type="ECO:0000313" key="3">
    <source>
        <dbReference type="Proteomes" id="UP000053732"/>
    </source>
</evidence>
<feature type="region of interest" description="Disordered" evidence="1">
    <location>
        <begin position="72"/>
        <end position="100"/>
    </location>
</feature>
<dbReference type="AlphaFoldDB" id="A0A0G4NTK1"/>
<reference evidence="2 3" key="1">
    <citation type="journal article" date="2014" name="Nat. Commun.">
        <title>Multiple recent horizontal transfers of a large genomic region in cheese making fungi.</title>
        <authorList>
            <person name="Cheeseman K."/>
            <person name="Ropars J."/>
            <person name="Renault P."/>
            <person name="Dupont J."/>
            <person name="Gouzy J."/>
            <person name="Branca A."/>
            <person name="Abraham A.L."/>
            <person name="Ceppi M."/>
            <person name="Conseiller E."/>
            <person name="Debuchy R."/>
            <person name="Malagnac F."/>
            <person name="Goarin A."/>
            <person name="Silar P."/>
            <person name="Lacoste S."/>
            <person name="Sallet E."/>
            <person name="Bensimon A."/>
            <person name="Giraud T."/>
            <person name="Brygoo Y."/>
        </authorList>
    </citation>
    <scope>NUCLEOTIDE SEQUENCE [LARGE SCALE GENOMIC DNA]</scope>
    <source>
        <strain evidence="3">FM 013</strain>
    </source>
</reference>
<proteinExistence type="predicted"/>
<gene>
    <name evidence="2" type="ORF">PCAMFM013_S001g000264</name>
</gene>
<accession>A0A0G4NTK1</accession>
<dbReference type="EMBL" id="HG793134">
    <property type="protein sequence ID" value="CRL17304.1"/>
    <property type="molecule type" value="Genomic_DNA"/>
</dbReference>
<organism evidence="2 3">
    <name type="scientific">Penicillium camemberti (strain FM 013)</name>
    <dbReference type="NCBI Taxonomy" id="1429867"/>
    <lineage>
        <taxon>Eukaryota</taxon>
        <taxon>Fungi</taxon>
        <taxon>Dikarya</taxon>
        <taxon>Ascomycota</taxon>
        <taxon>Pezizomycotina</taxon>
        <taxon>Eurotiomycetes</taxon>
        <taxon>Eurotiomycetidae</taxon>
        <taxon>Eurotiales</taxon>
        <taxon>Aspergillaceae</taxon>
        <taxon>Penicillium</taxon>
    </lineage>
</organism>
<evidence type="ECO:0000256" key="1">
    <source>
        <dbReference type="SAM" id="MobiDB-lite"/>
    </source>
</evidence>
<protein>
    <submittedName>
        <fullName evidence="2">Str. FM013</fullName>
    </submittedName>
</protein>
<sequence length="100" mass="11526">MPSETILFKFAPSRNLVHLSQPANQPVHGPGTSHSPPNLQWRWIRSHENKNKRHDLPHVPVELLPEIANRTRRITSRKSSAKCSNSHLRNGEWNHPCPYT</sequence>
<keyword evidence="3" id="KW-1185">Reference proteome</keyword>
<feature type="region of interest" description="Disordered" evidence="1">
    <location>
        <begin position="19"/>
        <end position="38"/>
    </location>
</feature>
<name>A0A0G4NTK1_PENC3</name>